<sequence length="325" mass="37245">MHKFDFLKRIVPDFAKNLGLDWQMLHIPSLNFSEKSANELKKYVILHHTETTPEQDCNFHSSLYLLTNSDRPNKVSAHYLILRAEEYVNYSDKHIAGIVNLVGDSKKAWHAGSSEWAEDINLNDLSIGIEINNNGFTEAFSNAQMASLIVLLHGLKKAYNISPFNLLGHAEIAPNRKSDPSHHFNWQLLADYGLGYFPLTGGTDEILCKEEDSNETVRAVQNDLLMWGYRYLKADSIFDGGMKSVVESFQRRYAPYEYISALRGCWTNNSQVIINELLKAKEDYTNCKLKIEIDTEKIKEYNPIKIYFAPYKDILVAMGMDYLIN</sequence>
<name>A0A8S4BW02_9ACAR</name>
<dbReference type="EC" id="3.5.1.28" evidence="3"/>
<dbReference type="Gene3D" id="1.10.101.10">
    <property type="entry name" value="PGBD-like superfamily/PGBD"/>
    <property type="match status" value="1"/>
</dbReference>
<accession>A0A8S4BW02</accession>
<keyword evidence="4" id="KW-0378">Hydrolase</keyword>
<comment type="caution">
    <text evidence="8">The sequence shown here is derived from an EMBL/GenBank/DDBJ whole genome shotgun (WGS) entry which is preliminary data.</text>
</comment>
<dbReference type="InterPro" id="IPR051206">
    <property type="entry name" value="NAMLAA_amidase_2"/>
</dbReference>
<dbReference type="GO" id="GO:0009253">
    <property type="term" value="P:peptidoglycan catabolic process"/>
    <property type="evidence" value="ECO:0007669"/>
    <property type="project" value="InterPro"/>
</dbReference>
<dbReference type="PANTHER" id="PTHR30417">
    <property type="entry name" value="N-ACETYLMURAMOYL-L-ALANINE AMIDASE AMID"/>
    <property type="match status" value="1"/>
</dbReference>
<evidence type="ECO:0000256" key="5">
    <source>
        <dbReference type="ARBA" id="ARBA00023049"/>
    </source>
</evidence>
<proteinExistence type="inferred from homology"/>
<dbReference type="GO" id="GO:0009254">
    <property type="term" value="P:peptidoglycan turnover"/>
    <property type="evidence" value="ECO:0007669"/>
    <property type="project" value="TreeGrafter"/>
</dbReference>
<evidence type="ECO:0000313" key="8">
    <source>
        <dbReference type="EMBL" id="CAG7590353.1"/>
    </source>
</evidence>
<dbReference type="InterPro" id="IPR036366">
    <property type="entry name" value="PGBDSf"/>
</dbReference>
<reference evidence="8" key="1">
    <citation type="submission" date="2021-06" db="EMBL/GenBank/DDBJ databases">
        <authorList>
            <person name="Nardi T."/>
            <person name="Nardi T."/>
        </authorList>
    </citation>
    <scope>NUCLEOTIDE SEQUENCE</scope>
</reference>
<dbReference type="Proteomes" id="UP000837675">
    <property type="component" value="Unassembled WGS sequence"/>
</dbReference>
<dbReference type="PANTHER" id="PTHR30417:SF1">
    <property type="entry name" value="N-ACETYLMURAMOYL-L-ALANINE AMIDASE AMID"/>
    <property type="match status" value="1"/>
</dbReference>
<dbReference type="EMBL" id="CAJVAF010000103">
    <property type="protein sequence ID" value="CAG7590353.1"/>
    <property type="molecule type" value="Genomic_DNA"/>
</dbReference>
<dbReference type="InterPro" id="IPR036505">
    <property type="entry name" value="Amidase/PGRP_sf"/>
</dbReference>
<keyword evidence="6" id="KW-0961">Cell wall biogenesis/degradation</keyword>
<evidence type="ECO:0000256" key="6">
    <source>
        <dbReference type="ARBA" id="ARBA00023316"/>
    </source>
</evidence>
<dbReference type="SMART" id="SM00644">
    <property type="entry name" value="Ami_2"/>
    <property type="match status" value="1"/>
</dbReference>
<organism evidence="8 9">
    <name type="scientific">Hyalomma marginatum</name>
    <dbReference type="NCBI Taxonomy" id="34627"/>
    <lineage>
        <taxon>Eukaryota</taxon>
        <taxon>Metazoa</taxon>
        <taxon>Ecdysozoa</taxon>
        <taxon>Arthropoda</taxon>
        <taxon>Chelicerata</taxon>
        <taxon>Arachnida</taxon>
        <taxon>Acari</taxon>
        <taxon>Parasitiformes</taxon>
        <taxon>Ixodida</taxon>
        <taxon>Ixodoidea</taxon>
        <taxon>Ixodidae</taxon>
        <taxon>Hyalomminae</taxon>
        <taxon>Hyalomma</taxon>
    </lineage>
</organism>
<evidence type="ECO:0000256" key="4">
    <source>
        <dbReference type="ARBA" id="ARBA00022801"/>
    </source>
</evidence>
<dbReference type="GO" id="GO:0008237">
    <property type="term" value="F:metallopeptidase activity"/>
    <property type="evidence" value="ECO:0007669"/>
    <property type="project" value="UniProtKB-KW"/>
</dbReference>
<dbReference type="InterPro" id="IPR002477">
    <property type="entry name" value="Peptidoglycan-bd-like"/>
</dbReference>
<dbReference type="InterPro" id="IPR002502">
    <property type="entry name" value="Amidase_domain"/>
</dbReference>
<feature type="domain" description="N-acetylmuramoyl-L-alanine amidase" evidence="7">
    <location>
        <begin position="32"/>
        <end position="181"/>
    </location>
</feature>
<comment type="catalytic activity">
    <reaction evidence="1">
        <text>Hydrolyzes the link between N-acetylmuramoyl residues and L-amino acid residues in certain cell-wall glycopeptides.</text>
        <dbReference type="EC" id="3.5.1.28"/>
    </reaction>
</comment>
<evidence type="ECO:0000313" key="9">
    <source>
        <dbReference type="Proteomes" id="UP000837675"/>
    </source>
</evidence>
<evidence type="ECO:0000256" key="3">
    <source>
        <dbReference type="ARBA" id="ARBA00011901"/>
    </source>
</evidence>
<keyword evidence="9" id="KW-1185">Reference proteome</keyword>
<dbReference type="Pfam" id="PF01510">
    <property type="entry name" value="Amidase_2"/>
    <property type="match status" value="1"/>
</dbReference>
<evidence type="ECO:0000259" key="7">
    <source>
        <dbReference type="SMART" id="SM00644"/>
    </source>
</evidence>
<comment type="similarity">
    <text evidence="2">Belongs to the N-acetylmuramoyl-L-alanine amidase 2 family.</text>
</comment>
<evidence type="ECO:0000256" key="1">
    <source>
        <dbReference type="ARBA" id="ARBA00001561"/>
    </source>
</evidence>
<keyword evidence="5" id="KW-0645">Protease</keyword>
<protein>
    <recommendedName>
        <fullName evidence="3">N-acetylmuramoyl-L-alanine amidase</fullName>
        <ecNumber evidence="3">3.5.1.28</ecNumber>
    </recommendedName>
</protein>
<dbReference type="AlphaFoldDB" id="A0A8S4BW02"/>
<dbReference type="Gene3D" id="3.40.80.10">
    <property type="entry name" value="Peptidoglycan recognition protein-like"/>
    <property type="match status" value="1"/>
</dbReference>
<gene>
    <name evidence="8" type="ORF">MHYMCMPASI_00286</name>
</gene>
<dbReference type="SUPFAM" id="SSF47090">
    <property type="entry name" value="PGBD-like"/>
    <property type="match status" value="1"/>
</dbReference>
<evidence type="ECO:0000256" key="2">
    <source>
        <dbReference type="ARBA" id="ARBA00007553"/>
    </source>
</evidence>
<dbReference type="InterPro" id="IPR036365">
    <property type="entry name" value="PGBD-like_sf"/>
</dbReference>
<dbReference type="SUPFAM" id="SSF55846">
    <property type="entry name" value="N-acetylmuramoyl-L-alanine amidase-like"/>
    <property type="match status" value="1"/>
</dbReference>
<dbReference type="GO" id="GO:0008745">
    <property type="term" value="F:N-acetylmuramoyl-L-alanine amidase activity"/>
    <property type="evidence" value="ECO:0007669"/>
    <property type="project" value="UniProtKB-EC"/>
</dbReference>
<dbReference type="Pfam" id="PF01471">
    <property type="entry name" value="PG_binding_1"/>
    <property type="match status" value="1"/>
</dbReference>
<dbReference type="CDD" id="cd06583">
    <property type="entry name" value="PGRP"/>
    <property type="match status" value="1"/>
</dbReference>
<keyword evidence="5" id="KW-0482">Metalloprotease</keyword>
<dbReference type="GO" id="GO:0071555">
    <property type="term" value="P:cell wall organization"/>
    <property type="evidence" value="ECO:0007669"/>
    <property type="project" value="UniProtKB-KW"/>
</dbReference>